<accession>A0A061S1U8</accession>
<protein>
    <submittedName>
        <fullName evidence="1">Uncharacterized protein</fullName>
    </submittedName>
</protein>
<dbReference type="AlphaFoldDB" id="A0A061S1U8"/>
<organism evidence="1">
    <name type="scientific">Tetraselmis sp. GSL018</name>
    <dbReference type="NCBI Taxonomy" id="582737"/>
    <lineage>
        <taxon>Eukaryota</taxon>
        <taxon>Viridiplantae</taxon>
        <taxon>Chlorophyta</taxon>
        <taxon>core chlorophytes</taxon>
        <taxon>Chlorodendrophyceae</taxon>
        <taxon>Chlorodendrales</taxon>
        <taxon>Chlorodendraceae</taxon>
        <taxon>Tetraselmis</taxon>
    </lineage>
</organism>
<evidence type="ECO:0000313" key="1">
    <source>
        <dbReference type="EMBL" id="JAC76989.1"/>
    </source>
</evidence>
<reference evidence="1" key="1">
    <citation type="submission" date="2014-05" db="EMBL/GenBank/DDBJ databases">
        <title>The transcriptome of the halophilic microalga Tetraselmis sp. GSL018 isolated from the Great Salt Lake, Utah.</title>
        <authorList>
            <person name="Jinkerson R.E."/>
            <person name="D'Adamo S."/>
            <person name="Posewitz M.C."/>
        </authorList>
    </citation>
    <scope>NUCLEOTIDE SEQUENCE</scope>
    <source>
        <strain evidence="1">GSL018</strain>
    </source>
</reference>
<sequence>QHLSCHTDMTLSTAVYVNEEISTQPQAAASFARLCNVLFQVSQLAFLKAHEFCTTSYQFKHYALKSMLNNM</sequence>
<feature type="non-terminal residue" evidence="1">
    <location>
        <position position="1"/>
    </location>
</feature>
<proteinExistence type="predicted"/>
<gene>
    <name evidence="1" type="ORF">TSPGSL018_18747</name>
</gene>
<name>A0A061S1U8_9CHLO</name>
<dbReference type="EMBL" id="GBEZ01008557">
    <property type="protein sequence ID" value="JAC76989.1"/>
    <property type="molecule type" value="Transcribed_RNA"/>
</dbReference>